<gene>
    <name evidence="1" type="ORF">HZI73_07810</name>
</gene>
<dbReference type="RefSeq" id="WP_212697687.1">
    <property type="nucleotide sequence ID" value="NZ_CP058649.1"/>
</dbReference>
<sequence length="599" mass="69355">MNLEMKAMIDSKIIPHIERLMTDILQHKDDLTMAGIKVFKSGDVFVPGKIINGASFVLVMMDEGEKKEAYLHAVRKLIHFTAHKDMKTWGHFNYLKGLYRLKEHDLLHQVLEADALDPLKEKLDWREFVKQSDYSLVNYPTNYYGVAYGIAKYRELLGWDFTNHSDILLDKFIHHVTTYSGEHLYMDETPGEGRYDRYSILIPGEICGLLYATGVKIPEVLLNMLRQSLNICLSLVHEKGHGIGYGRSIGPYGDTAILEVLSIGAVLGLLNETEKEIAYGYHVRIIHKFVDFWMDDAMQSINMWEKGRGTDGYRHKGRILGENMSLCCQVLHTYHDWVSIGYGNRTVSKNWKKMIDGLTPYNYYAFTEDQFDRGLLVVRDKSHVFQLPLINGGGGTAGDVRGNSYYYATPYLPIPNEALVLESPADTFYAQLMPRYTFEDGSELMSLAYMKDITTYQADDYFELTYILENLCQVGDRYPIMDQRGACRIKYVFKSGYIKREEWVTWQESSWIEIVMEFLCFSNNPTLDEHGFILFEDGPIQKFKVSGLDYTGSEVLGLEEVYHTSHKALETKLQFRKQVKNFDRPMKIQWEMFYDNRRS</sequence>
<reference evidence="1" key="1">
    <citation type="submission" date="2020-07" db="EMBL/GenBank/DDBJ databases">
        <title>Vallitalea pronyensis genome.</title>
        <authorList>
            <person name="Postec A."/>
        </authorList>
    </citation>
    <scope>NUCLEOTIDE SEQUENCE</scope>
    <source>
        <strain evidence="1">FatNI3</strain>
    </source>
</reference>
<evidence type="ECO:0000313" key="2">
    <source>
        <dbReference type="Proteomes" id="UP000683246"/>
    </source>
</evidence>
<dbReference type="EMBL" id="CP058649">
    <property type="protein sequence ID" value="QUI22205.1"/>
    <property type="molecule type" value="Genomic_DNA"/>
</dbReference>
<accession>A0A8J8MID7</accession>
<dbReference type="KEGG" id="vpy:HZI73_07810"/>
<protein>
    <submittedName>
        <fullName evidence="1">Uncharacterized protein</fullName>
    </submittedName>
</protein>
<keyword evidence="2" id="KW-1185">Reference proteome</keyword>
<dbReference type="AlphaFoldDB" id="A0A8J8MID7"/>
<proteinExistence type="predicted"/>
<evidence type="ECO:0000313" key="1">
    <source>
        <dbReference type="EMBL" id="QUI22205.1"/>
    </source>
</evidence>
<dbReference type="Proteomes" id="UP000683246">
    <property type="component" value="Chromosome"/>
</dbReference>
<organism evidence="1 2">
    <name type="scientific">Vallitalea pronyensis</name>
    <dbReference type="NCBI Taxonomy" id="1348613"/>
    <lineage>
        <taxon>Bacteria</taxon>
        <taxon>Bacillati</taxon>
        <taxon>Bacillota</taxon>
        <taxon>Clostridia</taxon>
        <taxon>Lachnospirales</taxon>
        <taxon>Vallitaleaceae</taxon>
        <taxon>Vallitalea</taxon>
    </lineage>
</organism>
<name>A0A8J8MID7_9FIRM</name>